<dbReference type="GO" id="GO:0005576">
    <property type="term" value="C:extracellular region"/>
    <property type="evidence" value="ECO:0007669"/>
    <property type="project" value="UniProtKB-SubCell"/>
</dbReference>
<evidence type="ECO:0000256" key="3">
    <source>
        <dbReference type="RuleBase" id="RU362073"/>
    </source>
</evidence>
<evidence type="ECO:0000313" key="7">
    <source>
        <dbReference type="Proteomes" id="UP000448575"/>
    </source>
</evidence>
<keyword evidence="6" id="KW-0282">Flagellum</keyword>
<accession>A0A6N9HCM1</accession>
<dbReference type="Pfam" id="PF00669">
    <property type="entry name" value="Flagellin_N"/>
    <property type="match status" value="1"/>
</dbReference>
<evidence type="ECO:0000313" key="6">
    <source>
        <dbReference type="EMBL" id="MYN00615.1"/>
    </source>
</evidence>
<dbReference type="InterPro" id="IPR001029">
    <property type="entry name" value="Flagellin_N"/>
</dbReference>
<organism evidence="6 7">
    <name type="scientific">Pseudoduganella guangdongensis</name>
    <dbReference type="NCBI Taxonomy" id="2692179"/>
    <lineage>
        <taxon>Bacteria</taxon>
        <taxon>Pseudomonadati</taxon>
        <taxon>Pseudomonadota</taxon>
        <taxon>Betaproteobacteria</taxon>
        <taxon>Burkholderiales</taxon>
        <taxon>Oxalobacteraceae</taxon>
        <taxon>Telluria group</taxon>
        <taxon>Pseudoduganella</taxon>
    </lineage>
</organism>
<dbReference type="InterPro" id="IPR046358">
    <property type="entry name" value="Flagellin_C"/>
</dbReference>
<dbReference type="AlphaFoldDB" id="A0A6N9HCM1"/>
<evidence type="ECO:0000256" key="1">
    <source>
        <dbReference type="ARBA" id="ARBA00005709"/>
    </source>
</evidence>
<dbReference type="PANTHER" id="PTHR42792:SF2">
    <property type="entry name" value="FLAGELLIN"/>
    <property type="match status" value="1"/>
</dbReference>
<dbReference type="EMBL" id="WWCJ01000001">
    <property type="protein sequence ID" value="MYN00615.1"/>
    <property type="molecule type" value="Genomic_DNA"/>
</dbReference>
<feature type="domain" description="Flagellin C-terminal" evidence="5">
    <location>
        <begin position="183"/>
        <end position="268"/>
    </location>
</feature>
<comment type="caution">
    <text evidence="6">The sequence shown here is derived from an EMBL/GenBank/DDBJ whole genome shotgun (WGS) entry which is preliminary data.</text>
</comment>
<keyword evidence="3" id="KW-0964">Secreted</keyword>
<feature type="domain" description="Flagellin N-terminal" evidence="4">
    <location>
        <begin position="5"/>
        <end position="141"/>
    </location>
</feature>
<comment type="function">
    <text evidence="3">Flagellin is the subunit protein which polymerizes to form the filaments of bacterial flagella.</text>
</comment>
<keyword evidence="6" id="KW-0969">Cilium</keyword>
<evidence type="ECO:0000259" key="4">
    <source>
        <dbReference type="Pfam" id="PF00669"/>
    </source>
</evidence>
<comment type="similarity">
    <text evidence="1 3">Belongs to the bacterial flagellin family.</text>
</comment>
<dbReference type="Gene3D" id="1.20.1330.10">
    <property type="entry name" value="f41 fragment of flagellin, N-terminal domain"/>
    <property type="match status" value="2"/>
</dbReference>
<dbReference type="Proteomes" id="UP000448575">
    <property type="component" value="Unassembled WGS sequence"/>
</dbReference>
<evidence type="ECO:0000256" key="2">
    <source>
        <dbReference type="ARBA" id="ARBA00023143"/>
    </source>
</evidence>
<dbReference type="Gene3D" id="6.10.10.10">
    <property type="entry name" value="Flagellar export chaperone, C-terminal domain"/>
    <property type="match status" value="1"/>
</dbReference>
<evidence type="ECO:0000259" key="5">
    <source>
        <dbReference type="Pfam" id="PF00700"/>
    </source>
</evidence>
<gene>
    <name evidence="6" type="ORF">GTP41_00725</name>
</gene>
<dbReference type="Pfam" id="PF00700">
    <property type="entry name" value="Flagellin_C"/>
    <property type="match status" value="1"/>
</dbReference>
<comment type="subcellular location">
    <subcellularLocation>
        <location evidence="3">Secreted</location>
    </subcellularLocation>
    <subcellularLocation>
        <location evidence="3">Bacterial flagellum</location>
    </subcellularLocation>
</comment>
<dbReference type="GO" id="GO:0005198">
    <property type="term" value="F:structural molecule activity"/>
    <property type="evidence" value="ECO:0007669"/>
    <property type="project" value="UniProtKB-UniRule"/>
</dbReference>
<keyword evidence="6" id="KW-0966">Cell projection</keyword>
<sequence length="269" mass="28916">MCVRINTNIDALRAALNMQRHSDAIAKSMQRLSSGLRINSAADDAAGLAIAERMTSELRGRRMAASNINDGISMAQVAEGALGSVMESYQRIRELAVQAASDTYNANDRMAMQLETSALLMEIKRVAEDTNFNGTRLLDGSAVVQLQLGPDDGDTLPLAVPALWSKEAGDISMMSHDDATAALKQVDARMAGIANMRAMLGATQNRLGYAAAHNDIMTENLAAARSRIMDVDYAAETAELARRQILHQAAIAMMSQATAGPRLVLQLLR</sequence>
<dbReference type="SUPFAM" id="SSF64518">
    <property type="entry name" value="Phase 1 flagellin"/>
    <property type="match status" value="1"/>
</dbReference>
<dbReference type="InterPro" id="IPR001492">
    <property type="entry name" value="Flagellin"/>
</dbReference>
<reference evidence="6 7" key="1">
    <citation type="submission" date="2019-12" db="EMBL/GenBank/DDBJ databases">
        <title>Novel species isolated from a subtropical stream in China.</title>
        <authorList>
            <person name="Lu H."/>
        </authorList>
    </citation>
    <scope>NUCLEOTIDE SEQUENCE [LARGE SCALE GENOMIC DNA]</scope>
    <source>
        <strain evidence="6 7">DS3</strain>
    </source>
</reference>
<proteinExistence type="inferred from homology"/>
<dbReference type="PANTHER" id="PTHR42792">
    <property type="entry name" value="FLAGELLIN"/>
    <property type="match status" value="1"/>
</dbReference>
<dbReference type="GO" id="GO:0009288">
    <property type="term" value="C:bacterial-type flagellum"/>
    <property type="evidence" value="ECO:0007669"/>
    <property type="project" value="UniProtKB-SubCell"/>
</dbReference>
<dbReference type="InterPro" id="IPR042187">
    <property type="entry name" value="Flagellin_C_sub2"/>
</dbReference>
<name>A0A6N9HCM1_9BURK</name>
<dbReference type="PRINTS" id="PR00207">
    <property type="entry name" value="FLAGELLIN"/>
</dbReference>
<keyword evidence="7" id="KW-1185">Reference proteome</keyword>
<keyword evidence="2 3" id="KW-0975">Bacterial flagellum</keyword>
<protein>
    <recommendedName>
        <fullName evidence="3">Flagellin</fullName>
    </recommendedName>
</protein>